<dbReference type="OrthoDB" id="1409548at2"/>
<dbReference type="Proteomes" id="UP000304900">
    <property type="component" value="Unassembled WGS sequence"/>
</dbReference>
<comment type="caution">
    <text evidence="1">The sequence shown here is derived from an EMBL/GenBank/DDBJ whole genome shotgun (WGS) entry which is preliminary data.</text>
</comment>
<evidence type="ECO:0000313" key="1">
    <source>
        <dbReference type="EMBL" id="TKT87675.1"/>
    </source>
</evidence>
<organism evidence="1 2">
    <name type="scientific">Dyadobacter frigoris</name>
    <dbReference type="NCBI Taxonomy" id="2576211"/>
    <lineage>
        <taxon>Bacteria</taxon>
        <taxon>Pseudomonadati</taxon>
        <taxon>Bacteroidota</taxon>
        <taxon>Cytophagia</taxon>
        <taxon>Cytophagales</taxon>
        <taxon>Spirosomataceae</taxon>
        <taxon>Dyadobacter</taxon>
    </lineage>
</organism>
<proteinExistence type="predicted"/>
<dbReference type="EMBL" id="SZVO01000018">
    <property type="protein sequence ID" value="TKT87675.1"/>
    <property type="molecule type" value="Genomic_DNA"/>
</dbReference>
<dbReference type="AlphaFoldDB" id="A0A4U6CVA5"/>
<reference evidence="1 2" key="1">
    <citation type="submission" date="2019-05" db="EMBL/GenBank/DDBJ databases">
        <title>Dyadobacter AR-3-8 sp. nov., isolated from arctic soil.</title>
        <authorList>
            <person name="Chaudhary D.K."/>
        </authorList>
    </citation>
    <scope>NUCLEOTIDE SEQUENCE [LARGE SCALE GENOMIC DNA]</scope>
    <source>
        <strain evidence="1 2">AR-3-8</strain>
    </source>
</reference>
<accession>A0A4U6CVA5</accession>
<name>A0A4U6CVA5_9BACT</name>
<keyword evidence="2" id="KW-1185">Reference proteome</keyword>
<gene>
    <name evidence="1" type="ORF">FDK13_29255</name>
</gene>
<dbReference type="RefSeq" id="WP_137343562.1">
    <property type="nucleotide sequence ID" value="NZ_SZVO01000018.1"/>
</dbReference>
<protein>
    <submittedName>
        <fullName evidence="1">DUF3659 domain-containing protein</fullName>
    </submittedName>
</protein>
<sequence>MRKLQLLAAALFFIIVTAVMSLGQNYKQPVPSIDAKGKITDKDGKHIGWVTQDGLIKNASGTKIAHMDSNGDVIDAKTGKSLGKTEKNGNYIYHFPAGSNQKLTVSAPMNGTCEVKDAKGKTVLLVHENYKQYGACALHCLQMDKQHKDMKMKQ</sequence>
<evidence type="ECO:0000313" key="2">
    <source>
        <dbReference type="Proteomes" id="UP000304900"/>
    </source>
</evidence>